<evidence type="ECO:0000313" key="2">
    <source>
        <dbReference type="EMBL" id="EEF25779.1"/>
    </source>
</evidence>
<evidence type="ECO:0000313" key="3">
    <source>
        <dbReference type="Proteomes" id="UP000008311"/>
    </source>
</evidence>
<dbReference type="EMBL" id="EQ978943">
    <property type="protein sequence ID" value="EEF25779.1"/>
    <property type="molecule type" value="Genomic_DNA"/>
</dbReference>
<protein>
    <submittedName>
        <fullName evidence="2">Uncharacterized protein</fullName>
    </submittedName>
</protein>
<keyword evidence="3" id="KW-1185">Reference proteome</keyword>
<reference evidence="3" key="1">
    <citation type="journal article" date="2010" name="Nat. Biotechnol.">
        <title>Draft genome sequence of the oilseed species Ricinus communis.</title>
        <authorList>
            <person name="Chan A.P."/>
            <person name="Crabtree J."/>
            <person name="Zhao Q."/>
            <person name="Lorenzi H."/>
            <person name="Orvis J."/>
            <person name="Puiu D."/>
            <person name="Melake-Berhan A."/>
            <person name="Jones K.M."/>
            <person name="Redman J."/>
            <person name="Chen G."/>
            <person name="Cahoon E.B."/>
            <person name="Gedil M."/>
            <person name="Stanke M."/>
            <person name="Haas B.J."/>
            <person name="Wortman J.R."/>
            <person name="Fraser-Liggett C.M."/>
            <person name="Ravel J."/>
            <person name="Rabinowicz P.D."/>
        </authorList>
    </citation>
    <scope>NUCLEOTIDE SEQUENCE [LARGE SCALE GENOMIC DNA]</scope>
    <source>
        <strain evidence="3">cv. Hale</strain>
    </source>
</reference>
<name>B9TED4_RICCO</name>
<accession>B9TED4</accession>
<feature type="region of interest" description="Disordered" evidence="1">
    <location>
        <begin position="196"/>
        <end position="239"/>
    </location>
</feature>
<feature type="region of interest" description="Disordered" evidence="1">
    <location>
        <begin position="34"/>
        <end position="83"/>
    </location>
</feature>
<dbReference type="AlphaFoldDB" id="B9TED4"/>
<dbReference type="InParanoid" id="B9TED4"/>
<organism evidence="2 3">
    <name type="scientific">Ricinus communis</name>
    <name type="common">Castor bean</name>
    <dbReference type="NCBI Taxonomy" id="3988"/>
    <lineage>
        <taxon>Eukaryota</taxon>
        <taxon>Viridiplantae</taxon>
        <taxon>Streptophyta</taxon>
        <taxon>Embryophyta</taxon>
        <taxon>Tracheophyta</taxon>
        <taxon>Spermatophyta</taxon>
        <taxon>Magnoliopsida</taxon>
        <taxon>eudicotyledons</taxon>
        <taxon>Gunneridae</taxon>
        <taxon>Pentapetalae</taxon>
        <taxon>rosids</taxon>
        <taxon>fabids</taxon>
        <taxon>Malpighiales</taxon>
        <taxon>Euphorbiaceae</taxon>
        <taxon>Acalyphoideae</taxon>
        <taxon>Acalypheae</taxon>
        <taxon>Ricinus</taxon>
    </lineage>
</organism>
<gene>
    <name evidence="2" type="ORF">RCOM_1842080</name>
</gene>
<evidence type="ECO:0000256" key="1">
    <source>
        <dbReference type="SAM" id="MobiDB-lite"/>
    </source>
</evidence>
<sequence length="239" mass="25932">MAFAAPGGCGLTGRAGALLAEHHGGHRRALHGYHCGRRKRPRRERCGHGHRSASHRSSLGGPRLTAQRLGSPHRFRRTRSGGLRRASGFREAQALPQRVAQTFADAKTDAVAFLLAERHLLLEQRRQLGRHLLVARANQVEVRLSAASMNRSSPCMKCSRFSVDNAGTPVTAVTLAAALSSDCSELPEKCPLNVSRSNSPEFCPSIRPGSPRAPMNNSVSIPSERRNRNTEYPAAPNAV</sequence>
<feature type="compositionally biased region" description="Basic residues" evidence="1">
    <location>
        <begin position="34"/>
        <end position="54"/>
    </location>
</feature>
<dbReference type="Proteomes" id="UP000008311">
    <property type="component" value="Unassembled WGS sequence"/>
</dbReference>
<proteinExistence type="predicted"/>